<name>A0ABU5CJU7_9BACI</name>
<comment type="caution">
    <text evidence="1">The sequence shown here is derived from an EMBL/GenBank/DDBJ whole genome shotgun (WGS) entry which is preliminary data.</text>
</comment>
<accession>A0ABU5CJU7</accession>
<dbReference type="InterPro" id="IPR025553">
    <property type="entry name" value="YppF"/>
</dbReference>
<sequence length="45" mass="5163">MDALLDFYQSKYIAQQIDILEYKSIFGYLSGRGAVSAHDYAQLMK</sequence>
<proteinExistence type="predicted"/>
<reference evidence="1 2" key="1">
    <citation type="submission" date="2023-10" db="EMBL/GenBank/DDBJ databases">
        <title>179-bfca-hs.</title>
        <authorList>
            <person name="Miliotis G."/>
            <person name="Sengupta P."/>
            <person name="Hameed A."/>
            <person name="Chuvochina M."/>
            <person name="Mcdonagh F."/>
            <person name="Simpson A.C."/>
            <person name="Singh N.K."/>
            <person name="Rekha P.D."/>
            <person name="Raman K."/>
            <person name="Hugenholtz P."/>
            <person name="Venkateswaran K."/>
        </authorList>
    </citation>
    <scope>NUCLEOTIDE SEQUENCE [LARGE SCALE GENOMIC DNA]</scope>
    <source>
        <strain evidence="1 2">179-BFC-A-HS</strain>
    </source>
</reference>
<protein>
    <submittedName>
        <fullName evidence="1">YppF family protein</fullName>
    </submittedName>
</protein>
<keyword evidence="2" id="KW-1185">Reference proteome</keyword>
<gene>
    <name evidence="1" type="primary">yppF</name>
    <name evidence="1" type="ORF">P5G51_013085</name>
</gene>
<dbReference type="Proteomes" id="UP001228376">
    <property type="component" value="Unassembled WGS sequence"/>
</dbReference>
<dbReference type="RefSeq" id="WP_320384731.1">
    <property type="nucleotide sequence ID" value="NZ_JAROCA020000001.1"/>
</dbReference>
<dbReference type="Pfam" id="PF14178">
    <property type="entry name" value="YppF"/>
    <property type="match status" value="1"/>
</dbReference>
<dbReference type="EMBL" id="JAROCA020000001">
    <property type="protein sequence ID" value="MDY0406196.1"/>
    <property type="molecule type" value="Genomic_DNA"/>
</dbReference>
<organism evidence="1 2">
    <name type="scientific">Tigheibacillus jepli</name>
    <dbReference type="NCBI Taxonomy" id="3035914"/>
    <lineage>
        <taxon>Bacteria</taxon>
        <taxon>Bacillati</taxon>
        <taxon>Bacillota</taxon>
        <taxon>Bacilli</taxon>
        <taxon>Bacillales</taxon>
        <taxon>Bacillaceae</taxon>
        <taxon>Tigheibacillus</taxon>
    </lineage>
</organism>
<evidence type="ECO:0000313" key="2">
    <source>
        <dbReference type="Proteomes" id="UP001228376"/>
    </source>
</evidence>
<evidence type="ECO:0000313" key="1">
    <source>
        <dbReference type="EMBL" id="MDY0406196.1"/>
    </source>
</evidence>